<dbReference type="EMBL" id="UINC01188382">
    <property type="protein sequence ID" value="SVE01578.1"/>
    <property type="molecule type" value="Genomic_DNA"/>
</dbReference>
<dbReference type="Gene3D" id="3.40.50.1820">
    <property type="entry name" value="alpha/beta hydrolase"/>
    <property type="match status" value="1"/>
</dbReference>
<keyword evidence="3" id="KW-0378">Hydrolase</keyword>
<dbReference type="PANTHER" id="PTHR22946:SF8">
    <property type="entry name" value="ACETYL XYLAN ESTERASE DOMAIN-CONTAINING PROTEIN"/>
    <property type="match status" value="1"/>
</dbReference>
<feature type="domain" description="4-O-methyl-glucuronoyl methylesterase-like" evidence="4">
    <location>
        <begin position="7"/>
        <end position="67"/>
    </location>
</feature>
<dbReference type="GO" id="GO:0052689">
    <property type="term" value="F:carboxylic ester hydrolase activity"/>
    <property type="evidence" value="ECO:0007669"/>
    <property type="project" value="UniProtKB-KW"/>
</dbReference>
<dbReference type="InterPro" id="IPR050261">
    <property type="entry name" value="FrsA_esterase"/>
</dbReference>
<sequence length="254" mass="28450">MYSPQAESHLQSIMMLQTWNSIRAIDFMQGLEDVDPDRIAVTGASGGGTQTFMVSALDPRVKVSMPAVMVSTAMQGGCTCENAALLRVNEGNIAFAALFAPKPLGLTAADDWTKEMATKGFPEIKKTYQVLGAPQNTMLHNRIEFEHNYNLPSRQAVYGWFNKHLELGSKEPENERPHTRLSKEKLSVWDKEHPMPQGGDEFEVELLQSLTKDIKKKVESDPKIARMGWDAILDSDLGRCVDVEWDLVVKNERD</sequence>
<evidence type="ECO:0000256" key="2">
    <source>
        <dbReference type="ARBA" id="ARBA00022729"/>
    </source>
</evidence>
<dbReference type="PANTHER" id="PTHR22946">
    <property type="entry name" value="DIENELACTONE HYDROLASE DOMAIN-CONTAINING PROTEIN-RELATED"/>
    <property type="match status" value="1"/>
</dbReference>
<evidence type="ECO:0000259" key="4">
    <source>
        <dbReference type="Pfam" id="PF22244"/>
    </source>
</evidence>
<protein>
    <recommendedName>
        <fullName evidence="4">4-O-methyl-glucuronoyl methylesterase-like domain-containing protein</fullName>
    </recommendedName>
</protein>
<accession>A0A383A3L3</accession>
<dbReference type="SUPFAM" id="SSF53474">
    <property type="entry name" value="alpha/beta-Hydrolases"/>
    <property type="match status" value="2"/>
</dbReference>
<dbReference type="InterPro" id="IPR029058">
    <property type="entry name" value="AB_hydrolase_fold"/>
</dbReference>
<dbReference type="InterPro" id="IPR054579">
    <property type="entry name" value="GCE-like_dom"/>
</dbReference>
<keyword evidence="1" id="KW-0719">Serine esterase</keyword>
<dbReference type="AlphaFoldDB" id="A0A383A3L3"/>
<reference evidence="5" key="1">
    <citation type="submission" date="2018-05" db="EMBL/GenBank/DDBJ databases">
        <authorList>
            <person name="Lanie J.A."/>
            <person name="Ng W.-L."/>
            <person name="Kazmierczak K.M."/>
            <person name="Andrzejewski T.M."/>
            <person name="Davidsen T.M."/>
            <person name="Wayne K.J."/>
            <person name="Tettelin H."/>
            <person name="Glass J.I."/>
            <person name="Rusch D."/>
            <person name="Podicherti R."/>
            <person name="Tsui H.-C.T."/>
            <person name="Winkler M.E."/>
        </authorList>
    </citation>
    <scope>NUCLEOTIDE SEQUENCE</scope>
</reference>
<proteinExistence type="predicted"/>
<evidence type="ECO:0000256" key="1">
    <source>
        <dbReference type="ARBA" id="ARBA00022487"/>
    </source>
</evidence>
<gene>
    <name evidence="5" type="ORF">METZ01_LOCUS454432</name>
</gene>
<name>A0A383A3L3_9ZZZZ</name>
<feature type="non-terminal residue" evidence="5">
    <location>
        <position position="254"/>
    </location>
</feature>
<evidence type="ECO:0000256" key="3">
    <source>
        <dbReference type="ARBA" id="ARBA00022801"/>
    </source>
</evidence>
<organism evidence="5">
    <name type="scientific">marine metagenome</name>
    <dbReference type="NCBI Taxonomy" id="408172"/>
    <lineage>
        <taxon>unclassified sequences</taxon>
        <taxon>metagenomes</taxon>
        <taxon>ecological metagenomes</taxon>
    </lineage>
</organism>
<keyword evidence="2" id="KW-0732">Signal</keyword>
<evidence type="ECO:0000313" key="5">
    <source>
        <dbReference type="EMBL" id="SVE01578.1"/>
    </source>
</evidence>
<dbReference type="Pfam" id="PF22244">
    <property type="entry name" value="GCE_fung"/>
    <property type="match status" value="1"/>
</dbReference>